<feature type="compositionally biased region" description="Basic and acidic residues" evidence="1">
    <location>
        <begin position="100"/>
        <end position="111"/>
    </location>
</feature>
<keyword evidence="4" id="KW-1185">Reference proteome</keyword>
<evidence type="ECO:0000313" key="4">
    <source>
        <dbReference type="Proteomes" id="UP000265520"/>
    </source>
</evidence>
<protein>
    <submittedName>
        <fullName evidence="3">Envelope-like protein</fullName>
    </submittedName>
</protein>
<organism evidence="3 4">
    <name type="scientific">Trifolium medium</name>
    <dbReference type="NCBI Taxonomy" id="97028"/>
    <lineage>
        <taxon>Eukaryota</taxon>
        <taxon>Viridiplantae</taxon>
        <taxon>Streptophyta</taxon>
        <taxon>Embryophyta</taxon>
        <taxon>Tracheophyta</taxon>
        <taxon>Spermatophyta</taxon>
        <taxon>Magnoliopsida</taxon>
        <taxon>eudicotyledons</taxon>
        <taxon>Gunneridae</taxon>
        <taxon>Pentapetalae</taxon>
        <taxon>rosids</taxon>
        <taxon>fabids</taxon>
        <taxon>Fabales</taxon>
        <taxon>Fabaceae</taxon>
        <taxon>Papilionoideae</taxon>
        <taxon>50 kb inversion clade</taxon>
        <taxon>NPAAA clade</taxon>
        <taxon>Hologalegina</taxon>
        <taxon>IRL clade</taxon>
        <taxon>Trifolieae</taxon>
        <taxon>Trifolium</taxon>
    </lineage>
</organism>
<evidence type="ECO:0000313" key="3">
    <source>
        <dbReference type="EMBL" id="MCH92156.1"/>
    </source>
</evidence>
<dbReference type="AlphaFoldDB" id="A0A392MX86"/>
<name>A0A392MX86_9FABA</name>
<accession>A0A392MX86</accession>
<gene>
    <name evidence="3" type="ORF">A2U01_0013091</name>
</gene>
<dbReference type="EMBL" id="LXQA010022029">
    <property type="protein sequence ID" value="MCH92156.1"/>
    <property type="molecule type" value="Genomic_DNA"/>
</dbReference>
<dbReference type="Proteomes" id="UP000265520">
    <property type="component" value="Unassembled WGS sequence"/>
</dbReference>
<comment type="caution">
    <text evidence="3">The sequence shown here is derived from an EMBL/GenBank/DDBJ whole genome shotgun (WGS) entry which is preliminary data.</text>
</comment>
<evidence type="ECO:0000256" key="2">
    <source>
        <dbReference type="SAM" id="SignalP"/>
    </source>
</evidence>
<feature type="region of interest" description="Disordered" evidence="1">
    <location>
        <begin position="100"/>
        <end position="130"/>
    </location>
</feature>
<proteinExistence type="predicted"/>
<feature type="signal peptide" evidence="2">
    <location>
        <begin position="1"/>
        <end position="23"/>
    </location>
</feature>
<keyword evidence="2" id="KW-0732">Signal</keyword>
<feature type="compositionally biased region" description="Acidic residues" evidence="1">
    <location>
        <begin position="112"/>
        <end position="130"/>
    </location>
</feature>
<feature type="chain" id="PRO_5017265396" evidence="2">
    <location>
        <begin position="24"/>
        <end position="130"/>
    </location>
</feature>
<evidence type="ECO:0000256" key="1">
    <source>
        <dbReference type="SAM" id="MobiDB-lite"/>
    </source>
</evidence>
<sequence>MPIAFPTLLCGIILSQHPGICVSTDVPCKRESALSLDYRLFEGTHAADIAPPFVKKPTGVLTRKQMIADLKDISKALGENKFKIDRVIQALEHEEEAVAVEHEEAQPHDNAVDDIGDDMQGEDTDGSPDI</sequence>
<reference evidence="3 4" key="1">
    <citation type="journal article" date="2018" name="Front. Plant Sci.">
        <title>Red Clover (Trifolium pratense) and Zigzag Clover (T. medium) - A Picture of Genomic Similarities and Differences.</title>
        <authorList>
            <person name="Dluhosova J."/>
            <person name="Istvanek J."/>
            <person name="Nedelnik J."/>
            <person name="Repkova J."/>
        </authorList>
    </citation>
    <scope>NUCLEOTIDE SEQUENCE [LARGE SCALE GENOMIC DNA]</scope>
    <source>
        <strain evidence="4">cv. 10/8</strain>
        <tissue evidence="3">Leaf</tissue>
    </source>
</reference>